<protein>
    <submittedName>
        <fullName evidence="1">Uncharacterized protein</fullName>
    </submittedName>
</protein>
<accession>A0A5B7JI56</accession>
<name>A0A5B7JI56_PORTR</name>
<organism evidence="1 2">
    <name type="scientific">Portunus trituberculatus</name>
    <name type="common">Swimming crab</name>
    <name type="synonym">Neptunus trituberculatus</name>
    <dbReference type="NCBI Taxonomy" id="210409"/>
    <lineage>
        <taxon>Eukaryota</taxon>
        <taxon>Metazoa</taxon>
        <taxon>Ecdysozoa</taxon>
        <taxon>Arthropoda</taxon>
        <taxon>Crustacea</taxon>
        <taxon>Multicrustacea</taxon>
        <taxon>Malacostraca</taxon>
        <taxon>Eumalacostraca</taxon>
        <taxon>Eucarida</taxon>
        <taxon>Decapoda</taxon>
        <taxon>Pleocyemata</taxon>
        <taxon>Brachyura</taxon>
        <taxon>Eubrachyura</taxon>
        <taxon>Portunoidea</taxon>
        <taxon>Portunidae</taxon>
        <taxon>Portuninae</taxon>
        <taxon>Portunus</taxon>
    </lineage>
</organism>
<evidence type="ECO:0000313" key="2">
    <source>
        <dbReference type="Proteomes" id="UP000324222"/>
    </source>
</evidence>
<proteinExistence type="predicted"/>
<dbReference type="Proteomes" id="UP000324222">
    <property type="component" value="Unassembled WGS sequence"/>
</dbReference>
<gene>
    <name evidence="1" type="ORF">E2C01_093091</name>
</gene>
<evidence type="ECO:0000313" key="1">
    <source>
        <dbReference type="EMBL" id="MPC97761.1"/>
    </source>
</evidence>
<sequence>MAVRGYVDGDDVVISRKVQLAGNNTIILGYLPARRYVV</sequence>
<dbReference type="EMBL" id="VSRR010111391">
    <property type="protein sequence ID" value="MPC97761.1"/>
    <property type="molecule type" value="Genomic_DNA"/>
</dbReference>
<keyword evidence="2" id="KW-1185">Reference proteome</keyword>
<reference evidence="1 2" key="1">
    <citation type="submission" date="2019-05" db="EMBL/GenBank/DDBJ databases">
        <title>Another draft genome of Portunus trituberculatus and its Hox gene families provides insights of decapod evolution.</title>
        <authorList>
            <person name="Jeong J.-H."/>
            <person name="Song I."/>
            <person name="Kim S."/>
            <person name="Choi T."/>
            <person name="Kim D."/>
            <person name="Ryu S."/>
            <person name="Kim W."/>
        </authorList>
    </citation>
    <scope>NUCLEOTIDE SEQUENCE [LARGE SCALE GENOMIC DNA]</scope>
    <source>
        <tissue evidence="1">Muscle</tissue>
    </source>
</reference>
<comment type="caution">
    <text evidence="1">The sequence shown here is derived from an EMBL/GenBank/DDBJ whole genome shotgun (WGS) entry which is preliminary data.</text>
</comment>
<dbReference type="AlphaFoldDB" id="A0A5B7JI56"/>